<keyword evidence="8" id="KW-1185">Reference proteome</keyword>
<accession>A0ABU5CH50</accession>
<name>A0ABU5CH50_9BACI</name>
<evidence type="ECO:0000313" key="7">
    <source>
        <dbReference type="EMBL" id="MDY0404860.1"/>
    </source>
</evidence>
<dbReference type="InterPro" id="IPR009057">
    <property type="entry name" value="Homeodomain-like_sf"/>
</dbReference>
<protein>
    <submittedName>
        <fullName evidence="7">IS21 family transposase</fullName>
    </submittedName>
</protein>
<evidence type="ECO:0000256" key="3">
    <source>
        <dbReference type="ARBA" id="ARBA00023125"/>
    </source>
</evidence>
<evidence type="ECO:0000256" key="1">
    <source>
        <dbReference type="ARBA" id="ARBA00009277"/>
    </source>
</evidence>
<keyword evidence="3" id="KW-0238">DNA-binding</keyword>
<evidence type="ECO:0000313" key="8">
    <source>
        <dbReference type="Proteomes" id="UP001228376"/>
    </source>
</evidence>
<dbReference type="InterPro" id="IPR012337">
    <property type="entry name" value="RNaseH-like_sf"/>
</dbReference>
<dbReference type="NCBIfam" id="NF033546">
    <property type="entry name" value="transpos_IS21"/>
    <property type="match status" value="1"/>
</dbReference>
<evidence type="ECO:0000256" key="4">
    <source>
        <dbReference type="ARBA" id="ARBA00023172"/>
    </source>
</evidence>
<dbReference type="InterPro" id="IPR001584">
    <property type="entry name" value="Integrase_cat-core"/>
</dbReference>
<evidence type="ECO:0000259" key="6">
    <source>
        <dbReference type="PROSITE" id="PS50994"/>
    </source>
</evidence>
<dbReference type="PROSITE" id="PS50994">
    <property type="entry name" value="INTEGRASE"/>
    <property type="match status" value="1"/>
</dbReference>
<dbReference type="Proteomes" id="UP001228376">
    <property type="component" value="Unassembled WGS sequence"/>
</dbReference>
<organism evidence="7 8">
    <name type="scientific">Tigheibacillus jepli</name>
    <dbReference type="NCBI Taxonomy" id="3035914"/>
    <lineage>
        <taxon>Bacteria</taxon>
        <taxon>Bacillati</taxon>
        <taxon>Bacillota</taxon>
        <taxon>Bacilli</taxon>
        <taxon>Bacillales</taxon>
        <taxon>Bacillaceae</taxon>
        <taxon>Tigheibacillus</taxon>
    </lineage>
</organism>
<reference evidence="7 8" key="1">
    <citation type="submission" date="2023-10" db="EMBL/GenBank/DDBJ databases">
        <title>179-bfca-hs.</title>
        <authorList>
            <person name="Miliotis G."/>
            <person name="Sengupta P."/>
            <person name="Hameed A."/>
            <person name="Chuvochina M."/>
            <person name="Mcdonagh F."/>
            <person name="Simpson A.C."/>
            <person name="Singh N.K."/>
            <person name="Rekha P.D."/>
            <person name="Raman K."/>
            <person name="Hugenholtz P."/>
            <person name="Venkateswaran K."/>
        </authorList>
    </citation>
    <scope>NUCLEOTIDE SEQUENCE [LARGE SCALE GENOMIC DNA]</scope>
    <source>
        <strain evidence="7 8">179-BFC-A-HS</strain>
    </source>
</reference>
<dbReference type="InterPro" id="IPR017894">
    <property type="entry name" value="HTH_IS21_transposase_type"/>
</dbReference>
<proteinExistence type="inferred from homology"/>
<dbReference type="PANTHER" id="PTHR35004:SF6">
    <property type="entry name" value="TRANSPOSASE"/>
    <property type="match status" value="1"/>
</dbReference>
<dbReference type="InterPro" id="IPR006120">
    <property type="entry name" value="Resolvase_HTH_dom"/>
</dbReference>
<keyword evidence="2" id="KW-0815">Transposition</keyword>
<feature type="domain" description="Integrase catalytic" evidence="6">
    <location>
        <begin position="124"/>
        <end position="300"/>
    </location>
</feature>
<dbReference type="InterPro" id="IPR036397">
    <property type="entry name" value="RNaseH_sf"/>
</dbReference>
<dbReference type="Gene3D" id="3.30.420.10">
    <property type="entry name" value="Ribonuclease H-like superfamily/Ribonuclease H"/>
    <property type="match status" value="1"/>
</dbReference>
<dbReference type="PROSITE" id="PS50531">
    <property type="entry name" value="HTH_IS21"/>
    <property type="match status" value="1"/>
</dbReference>
<dbReference type="Pfam" id="PF02796">
    <property type="entry name" value="HTH_7"/>
    <property type="match status" value="1"/>
</dbReference>
<keyword evidence="4" id="KW-0233">DNA recombination</keyword>
<comment type="caution">
    <text evidence="7">The sequence shown here is derived from an EMBL/GenBank/DDBJ whole genome shotgun (WGS) entry which is preliminary data.</text>
</comment>
<feature type="domain" description="HTH IS21-type" evidence="5">
    <location>
        <begin position="5"/>
        <end position="70"/>
    </location>
</feature>
<dbReference type="EMBL" id="JAROCA020000001">
    <property type="protein sequence ID" value="MDY0404860.1"/>
    <property type="molecule type" value="Genomic_DNA"/>
</dbReference>
<sequence>MEKWQVYMKIKQLKEQGFKIRRIARKLGISRNTVYKYLKKSPEEMAAWAASTKTRTKKLDAYEMVIHTWLSEHPDASSAQIHDWLLEDYPKFKVGASTVRSYVKELREKYAIPKETHQRAYQAIPDPPMGKQAQVDFGKTNQRTPQGKYIKLYFISFVLSHSRYKYVEWLDRPFTTKDVIRMHEHAFAYFGGMPDELVFDQDALLMVSENAGDLILTEAFQAYREARKLKVHFCRKADPESKGRIENVVGYVKGNFAKHRIFQSIDVWNENCKSWLERTGNRKVHNTTKKRPVEVFALEKQHLKPVIKEFTISNVNSSITRTVRKDNTIVYQSNRYSVPLGTYQKDKNVYIEITADNRLIIRNQSDGPIIANHLITFERGKLIQDRQHTRDRNKGITAYIATVSSYFTDEETAMSFLEEIHSRYPRYIRDQLGIVLKVSKAAAQADRDEALGECVKRGIYSATEYSDVLAFIQRQQQQGESKHVDEEIKALHDIDSSLLDTQPETRELARYLDVLKGATV</sequence>
<gene>
    <name evidence="7" type="primary">istA</name>
    <name evidence="7" type="ORF">P5G51_005100</name>
</gene>
<dbReference type="Gene3D" id="1.10.10.60">
    <property type="entry name" value="Homeodomain-like"/>
    <property type="match status" value="1"/>
</dbReference>
<comment type="similarity">
    <text evidence="1">Belongs to the transposase IS21/IS408/IS1162 family.</text>
</comment>
<dbReference type="SUPFAM" id="SSF46689">
    <property type="entry name" value="Homeodomain-like"/>
    <property type="match status" value="1"/>
</dbReference>
<dbReference type="PANTHER" id="PTHR35004">
    <property type="entry name" value="TRANSPOSASE RV3428C-RELATED"/>
    <property type="match status" value="1"/>
</dbReference>
<dbReference type="SUPFAM" id="SSF53098">
    <property type="entry name" value="Ribonuclease H-like"/>
    <property type="match status" value="1"/>
</dbReference>
<evidence type="ECO:0000259" key="5">
    <source>
        <dbReference type="PROSITE" id="PS50531"/>
    </source>
</evidence>
<evidence type="ECO:0000256" key="2">
    <source>
        <dbReference type="ARBA" id="ARBA00022578"/>
    </source>
</evidence>